<dbReference type="EMBL" id="RCUY01000005">
    <property type="protein sequence ID" value="RLP83200.1"/>
    <property type="molecule type" value="Genomic_DNA"/>
</dbReference>
<evidence type="ECO:0000313" key="8">
    <source>
        <dbReference type="Proteomes" id="UP000269438"/>
    </source>
</evidence>
<evidence type="ECO:0000256" key="1">
    <source>
        <dbReference type="ARBA" id="ARBA00006247"/>
    </source>
</evidence>
<dbReference type="InterPro" id="IPR036264">
    <property type="entry name" value="Bact_exopeptidase_dim_dom"/>
</dbReference>
<evidence type="ECO:0000256" key="2">
    <source>
        <dbReference type="ARBA" id="ARBA00022670"/>
    </source>
</evidence>
<keyword evidence="5" id="KW-0862">Zinc</keyword>
<comment type="similarity">
    <text evidence="1">Belongs to the peptidase M20A family.</text>
</comment>
<dbReference type="PANTHER" id="PTHR45962:SF1">
    <property type="entry name" value="N-FATTY-ACYL-AMINO ACID SYNTHASE_HYDROLASE PM20D1"/>
    <property type="match status" value="1"/>
</dbReference>
<dbReference type="Gene3D" id="3.30.70.360">
    <property type="match status" value="1"/>
</dbReference>
<reference evidence="7 8" key="1">
    <citation type="submission" date="2018-10" db="EMBL/GenBank/DDBJ databases">
        <authorList>
            <person name="Li J."/>
        </authorList>
    </citation>
    <scope>NUCLEOTIDE SEQUENCE [LARGE SCALE GENOMIC DNA]</scope>
    <source>
        <strain evidence="7 8">JCM 11654</strain>
    </source>
</reference>
<accession>A0A3L7AUI7</accession>
<dbReference type="RefSeq" id="WP_121688327.1">
    <property type="nucleotide sequence ID" value="NZ_RCUY01000005.1"/>
</dbReference>
<organism evidence="7 8">
    <name type="scientific">Mycetocola lacteus</name>
    <dbReference type="NCBI Taxonomy" id="76637"/>
    <lineage>
        <taxon>Bacteria</taxon>
        <taxon>Bacillati</taxon>
        <taxon>Actinomycetota</taxon>
        <taxon>Actinomycetes</taxon>
        <taxon>Micrococcales</taxon>
        <taxon>Microbacteriaceae</taxon>
        <taxon>Mycetocola</taxon>
    </lineage>
</organism>
<gene>
    <name evidence="7" type="ORF">D9V34_08185</name>
</gene>
<keyword evidence="8" id="KW-1185">Reference proteome</keyword>
<dbReference type="Pfam" id="PF07687">
    <property type="entry name" value="M20_dimer"/>
    <property type="match status" value="1"/>
</dbReference>
<dbReference type="GO" id="GO:0006508">
    <property type="term" value="P:proteolysis"/>
    <property type="evidence" value="ECO:0007669"/>
    <property type="project" value="UniProtKB-KW"/>
</dbReference>
<dbReference type="InterPro" id="IPR002933">
    <property type="entry name" value="Peptidase_M20"/>
</dbReference>
<keyword evidence="4 7" id="KW-0378">Hydrolase</keyword>
<proteinExistence type="inferred from homology"/>
<evidence type="ECO:0000259" key="6">
    <source>
        <dbReference type="Pfam" id="PF07687"/>
    </source>
</evidence>
<dbReference type="OrthoDB" id="3665926at2"/>
<evidence type="ECO:0000256" key="3">
    <source>
        <dbReference type="ARBA" id="ARBA00022723"/>
    </source>
</evidence>
<name>A0A3L7AUI7_9MICO</name>
<feature type="domain" description="Peptidase M20 dimerisation" evidence="6">
    <location>
        <begin position="204"/>
        <end position="349"/>
    </location>
</feature>
<dbReference type="SUPFAM" id="SSF55031">
    <property type="entry name" value="Bacterial exopeptidase dimerisation domain"/>
    <property type="match status" value="1"/>
</dbReference>
<dbReference type="SUPFAM" id="SSF53187">
    <property type="entry name" value="Zn-dependent exopeptidases"/>
    <property type="match status" value="1"/>
</dbReference>
<evidence type="ECO:0000256" key="5">
    <source>
        <dbReference type="ARBA" id="ARBA00022833"/>
    </source>
</evidence>
<dbReference type="InterPro" id="IPR047177">
    <property type="entry name" value="Pept_M20A"/>
</dbReference>
<protein>
    <submittedName>
        <fullName evidence="7">M20/M25/M40 family metallo-hydrolase</fullName>
    </submittedName>
</protein>
<dbReference type="GO" id="GO:0046872">
    <property type="term" value="F:metal ion binding"/>
    <property type="evidence" value="ECO:0007669"/>
    <property type="project" value="UniProtKB-KW"/>
</dbReference>
<dbReference type="AlphaFoldDB" id="A0A3L7AUI7"/>
<evidence type="ECO:0000256" key="4">
    <source>
        <dbReference type="ARBA" id="ARBA00022801"/>
    </source>
</evidence>
<sequence>MNPRFGDASLDRFRALLRIPTVGRLDETLIDWGAFDTFLSTLEELYPRVFGTLECEKIGGYSLLLRWPGTASESPTVLMGHYDVVSVNVGENEPEWTHPPFAAEITGTGEDRVLWGRGTLDDKGAVVAILEAVEHAIESGFTPAHDLYLSFGHNEETTGAGARATVELLESRGVVPALVIDEGGAVIEDVLPGLQGPAALVGTTEKGLATITLSVAQVGGHASTPPPFPATARLARAITRVNRSPFPGRLSRPAKDLLRTLGPRSAALLPWVAKNVDLLAPLLAKVLPRLGAETAALVRTTTVTTQLSGASAANALPERATATLNVRIAVGSSVAATVRRLRRIINDPEVELSVAEFHDPSPVSPSSGPGWERVVSAFAVAVPDATVSPYVMLGASDSRYYARISPSVYRTTPFRMSADERAGLHAVNERIRVSTWLEGIEFYRSLVLSA</sequence>
<keyword evidence="2" id="KW-0645">Protease</keyword>
<dbReference type="GO" id="GO:0008233">
    <property type="term" value="F:peptidase activity"/>
    <property type="evidence" value="ECO:0007669"/>
    <property type="project" value="UniProtKB-KW"/>
</dbReference>
<dbReference type="Gene3D" id="1.10.150.900">
    <property type="match status" value="1"/>
</dbReference>
<dbReference type="InterPro" id="IPR011650">
    <property type="entry name" value="Peptidase_M20_dimer"/>
</dbReference>
<evidence type="ECO:0000313" key="7">
    <source>
        <dbReference type="EMBL" id="RLP83200.1"/>
    </source>
</evidence>
<dbReference type="PANTHER" id="PTHR45962">
    <property type="entry name" value="N-FATTY-ACYL-AMINO ACID SYNTHASE/HYDROLASE PM20D1"/>
    <property type="match status" value="1"/>
</dbReference>
<dbReference type="Pfam" id="PF01546">
    <property type="entry name" value="Peptidase_M20"/>
    <property type="match status" value="1"/>
</dbReference>
<comment type="caution">
    <text evidence="7">The sequence shown here is derived from an EMBL/GenBank/DDBJ whole genome shotgun (WGS) entry which is preliminary data.</text>
</comment>
<keyword evidence="3" id="KW-0479">Metal-binding</keyword>
<dbReference type="Gene3D" id="3.40.630.10">
    <property type="entry name" value="Zn peptidases"/>
    <property type="match status" value="1"/>
</dbReference>
<dbReference type="Proteomes" id="UP000269438">
    <property type="component" value="Unassembled WGS sequence"/>
</dbReference>